<evidence type="ECO:0000256" key="5">
    <source>
        <dbReference type="ARBA" id="ARBA00023136"/>
    </source>
</evidence>
<dbReference type="EMBL" id="CAWUHC010000062">
    <property type="protein sequence ID" value="CAK7226966.1"/>
    <property type="molecule type" value="Genomic_DNA"/>
</dbReference>
<evidence type="ECO:0000313" key="7">
    <source>
        <dbReference type="EMBL" id="CAK7226966.1"/>
    </source>
</evidence>
<feature type="transmembrane region" description="Helical" evidence="6">
    <location>
        <begin position="108"/>
        <end position="129"/>
    </location>
</feature>
<evidence type="ECO:0000256" key="2">
    <source>
        <dbReference type="ARBA" id="ARBA00022448"/>
    </source>
</evidence>
<dbReference type="PANTHER" id="PTHR43791:SF15">
    <property type="entry name" value="TRANSPORTER SEO1-RELATED"/>
    <property type="match status" value="1"/>
</dbReference>
<protein>
    <submittedName>
        <fullName evidence="7">Uncharacterized protein</fullName>
    </submittedName>
</protein>
<evidence type="ECO:0000256" key="1">
    <source>
        <dbReference type="ARBA" id="ARBA00004141"/>
    </source>
</evidence>
<evidence type="ECO:0000256" key="4">
    <source>
        <dbReference type="ARBA" id="ARBA00022989"/>
    </source>
</evidence>
<comment type="subcellular location">
    <subcellularLocation>
        <location evidence="1">Membrane</location>
        <topology evidence="1">Multi-pass membrane protein</topology>
    </subcellularLocation>
</comment>
<sequence>MDTPEERRLILKMDVLIPLTLLAAEHPKTISMCELALGIFTLLQYRTASFGELAICRFITGLFEAPFSCRRAALFYVATCLRTMTTGFLASGIIMHLDSAHGLTGWRWLYIICAVLTFRIGIYGLVFFLSTPDKTTSFWLTDAEKELARNRKRRIGGEPVIDFGGEWTVIRRFFTRWHIYALGFFLVPWIMTTQPSGNGAYTLWIKSRGKYSTARLNELTAINPGVGMAFILVYAFLSDHLQTKLPIIIFQSLL</sequence>
<organism evidence="7 8">
    <name type="scientific">Sporothrix bragantina</name>
    <dbReference type="NCBI Taxonomy" id="671064"/>
    <lineage>
        <taxon>Eukaryota</taxon>
        <taxon>Fungi</taxon>
        <taxon>Dikarya</taxon>
        <taxon>Ascomycota</taxon>
        <taxon>Pezizomycotina</taxon>
        <taxon>Sordariomycetes</taxon>
        <taxon>Sordariomycetidae</taxon>
        <taxon>Ophiostomatales</taxon>
        <taxon>Ophiostomataceae</taxon>
        <taxon>Sporothrix</taxon>
    </lineage>
</organism>
<keyword evidence="8" id="KW-1185">Reference proteome</keyword>
<keyword evidence="4 6" id="KW-1133">Transmembrane helix</keyword>
<dbReference type="InterPro" id="IPR036259">
    <property type="entry name" value="MFS_trans_sf"/>
</dbReference>
<dbReference type="SUPFAM" id="SSF103473">
    <property type="entry name" value="MFS general substrate transporter"/>
    <property type="match status" value="1"/>
</dbReference>
<keyword evidence="3 6" id="KW-0812">Transmembrane</keyword>
<comment type="caution">
    <text evidence="7">The sequence shown here is derived from an EMBL/GenBank/DDBJ whole genome shotgun (WGS) entry which is preliminary data.</text>
</comment>
<evidence type="ECO:0000256" key="6">
    <source>
        <dbReference type="SAM" id="Phobius"/>
    </source>
</evidence>
<accession>A0ABP0C5Y1</accession>
<keyword evidence="2" id="KW-0813">Transport</keyword>
<dbReference type="Gene3D" id="1.20.1250.20">
    <property type="entry name" value="MFS general substrate transporter like domains"/>
    <property type="match status" value="1"/>
</dbReference>
<feature type="transmembrane region" description="Helical" evidence="6">
    <location>
        <begin position="73"/>
        <end position="96"/>
    </location>
</feature>
<proteinExistence type="predicted"/>
<evidence type="ECO:0000313" key="8">
    <source>
        <dbReference type="Proteomes" id="UP001642406"/>
    </source>
</evidence>
<gene>
    <name evidence="7" type="ORF">SBRCBS47491_006409</name>
</gene>
<dbReference type="PANTHER" id="PTHR43791">
    <property type="entry name" value="PERMEASE-RELATED"/>
    <property type="match status" value="1"/>
</dbReference>
<name>A0ABP0C5Y1_9PEZI</name>
<feature type="transmembrane region" description="Helical" evidence="6">
    <location>
        <begin position="219"/>
        <end position="237"/>
    </location>
</feature>
<reference evidence="7 8" key="1">
    <citation type="submission" date="2024-01" db="EMBL/GenBank/DDBJ databases">
        <authorList>
            <person name="Allen C."/>
            <person name="Tagirdzhanova G."/>
        </authorList>
    </citation>
    <scope>NUCLEOTIDE SEQUENCE [LARGE SCALE GENOMIC DNA]</scope>
</reference>
<keyword evidence="5 6" id="KW-0472">Membrane</keyword>
<evidence type="ECO:0000256" key="3">
    <source>
        <dbReference type="ARBA" id="ARBA00022692"/>
    </source>
</evidence>
<dbReference type="Proteomes" id="UP001642406">
    <property type="component" value="Unassembled WGS sequence"/>
</dbReference>